<gene>
    <name evidence="1" type="ORF">Edafosvirus6_30</name>
</gene>
<proteinExistence type="predicted"/>
<evidence type="ECO:0008006" key="2">
    <source>
        <dbReference type="Google" id="ProtNLM"/>
    </source>
</evidence>
<dbReference type="EMBL" id="MK072071">
    <property type="protein sequence ID" value="AYV78181.1"/>
    <property type="molecule type" value="Genomic_DNA"/>
</dbReference>
<reference evidence="1" key="1">
    <citation type="submission" date="2018-10" db="EMBL/GenBank/DDBJ databases">
        <title>Hidden diversity of soil giant viruses.</title>
        <authorList>
            <person name="Schulz F."/>
            <person name="Alteio L."/>
            <person name="Goudeau D."/>
            <person name="Ryan E.M."/>
            <person name="Malmstrom R.R."/>
            <person name="Blanchard J."/>
            <person name="Woyke T."/>
        </authorList>
    </citation>
    <scope>NUCLEOTIDE SEQUENCE</scope>
    <source>
        <strain evidence="1">EDV1</strain>
    </source>
</reference>
<evidence type="ECO:0000313" key="1">
    <source>
        <dbReference type="EMBL" id="AYV78181.1"/>
    </source>
</evidence>
<sequence>MAFRQALRYINLMKRKSSSVQRQFSTQNLQFKPNFKTLTNVQGKFLIKDFEKEVGVYSATPEFVKKNCGPIANMFLSKIPQSYFDELAKAQLYPNIDVRIHRLYPGDYPISHMYPAFPGWHCDGEYRETYFGQPDLQKTKVSHHIVATASSYMEGNEESKTTGVSNTQFLTIPFNTTVVNPTSEITLWRQVHENLMKYLKDYKGNCFYDTKDGEMILFDSSSLHRAMPTKIRGWRMFFRMAGWHKPNLGDGGMISKQETVYIVDEAKGW</sequence>
<protein>
    <recommendedName>
        <fullName evidence="2">Phytanoyl-CoA dioxygenase</fullName>
    </recommendedName>
</protein>
<name>A0A3G4ZW09_9VIRU</name>
<organism evidence="1">
    <name type="scientific">Edafosvirus sp</name>
    <dbReference type="NCBI Taxonomy" id="2487765"/>
    <lineage>
        <taxon>Viruses</taxon>
        <taxon>Varidnaviria</taxon>
        <taxon>Bamfordvirae</taxon>
        <taxon>Nucleocytoviricota</taxon>
        <taxon>Megaviricetes</taxon>
        <taxon>Imitervirales</taxon>
        <taxon>Mimiviridae</taxon>
        <taxon>Klosneuvirinae</taxon>
    </lineage>
</organism>
<accession>A0A3G4ZW09</accession>